<keyword evidence="7 12" id="KW-1133">Transmembrane helix</keyword>
<dbReference type="PANTHER" id="PTHR46131">
    <property type="entry name" value="SD08549P"/>
    <property type="match status" value="1"/>
</dbReference>
<evidence type="ECO:0000256" key="11">
    <source>
        <dbReference type="RuleBase" id="RU000488"/>
    </source>
</evidence>
<keyword evidence="5" id="KW-0677">Repeat</keyword>
<dbReference type="KEGG" id="osn:115229367"/>
<gene>
    <name evidence="14" type="primary">LOC115229367</name>
</gene>
<evidence type="ECO:0000256" key="8">
    <source>
        <dbReference type="ARBA" id="ARBA00023128"/>
    </source>
</evidence>
<dbReference type="Pfam" id="PF00153">
    <property type="entry name" value="Mito_carr"/>
    <property type="match status" value="1"/>
</dbReference>
<dbReference type="GO" id="GO:0005743">
    <property type="term" value="C:mitochondrial inner membrane"/>
    <property type="evidence" value="ECO:0007669"/>
    <property type="project" value="UniProtKB-SubCell"/>
</dbReference>
<reference evidence="14" key="1">
    <citation type="submission" date="2025-08" db="UniProtKB">
        <authorList>
            <consortium name="RefSeq"/>
        </authorList>
    </citation>
    <scope>IDENTIFICATION</scope>
</reference>
<name>A0A6P7U060_9MOLL</name>
<evidence type="ECO:0000256" key="10">
    <source>
        <dbReference type="PROSITE-ProRule" id="PRU00282"/>
    </source>
</evidence>
<proteinExistence type="inferred from homology"/>
<feature type="repeat" description="Solcar" evidence="10">
    <location>
        <begin position="33"/>
        <end position="117"/>
    </location>
</feature>
<sequence length="208" mass="23283">MPPLLQKTTSMTLMFGFYNLLLQKLDKLSQGRHHMANQALAASSAGLIESILCPFERIQVLLQDRANHSRLRNTLHTALVLRRFGVKEYFRGWTSIAARNSLGNVIYFTFTGRGGVSVQKSVPSGLFYGVLVGGILGVLFYPFDLVRIRTQKFMGGRFYGPFSTFIYVWNKHALAVHGMGCFLNGLRGMLSWGMVGTAYAFIGSRIFQ</sequence>
<keyword evidence="6" id="KW-0999">Mitochondrion inner membrane</keyword>
<evidence type="ECO:0000256" key="9">
    <source>
        <dbReference type="ARBA" id="ARBA00023136"/>
    </source>
</evidence>
<comment type="subcellular location">
    <subcellularLocation>
        <location evidence="1">Mitochondrion inner membrane</location>
        <topology evidence="1">Multi-pass membrane protein</topology>
    </subcellularLocation>
</comment>
<feature type="transmembrane region" description="Helical" evidence="12">
    <location>
        <begin position="189"/>
        <end position="207"/>
    </location>
</feature>
<keyword evidence="8" id="KW-0496">Mitochondrion</keyword>
<evidence type="ECO:0000256" key="12">
    <source>
        <dbReference type="SAM" id="Phobius"/>
    </source>
</evidence>
<dbReference type="Gene3D" id="1.50.40.10">
    <property type="entry name" value="Mitochondrial carrier domain"/>
    <property type="match status" value="1"/>
</dbReference>
<dbReference type="InterPro" id="IPR023395">
    <property type="entry name" value="MCP_dom_sf"/>
</dbReference>
<dbReference type="InterPro" id="IPR018108">
    <property type="entry name" value="MCP_transmembrane"/>
</dbReference>
<organism evidence="13 14">
    <name type="scientific">Octopus sinensis</name>
    <name type="common">East Asian common octopus</name>
    <dbReference type="NCBI Taxonomy" id="2607531"/>
    <lineage>
        <taxon>Eukaryota</taxon>
        <taxon>Metazoa</taxon>
        <taxon>Spiralia</taxon>
        <taxon>Lophotrochozoa</taxon>
        <taxon>Mollusca</taxon>
        <taxon>Cephalopoda</taxon>
        <taxon>Coleoidea</taxon>
        <taxon>Octopodiformes</taxon>
        <taxon>Octopoda</taxon>
        <taxon>Incirrata</taxon>
        <taxon>Octopodidae</taxon>
        <taxon>Octopus</taxon>
    </lineage>
</organism>
<evidence type="ECO:0000313" key="13">
    <source>
        <dbReference type="Proteomes" id="UP000515154"/>
    </source>
</evidence>
<keyword evidence="13" id="KW-1185">Reference proteome</keyword>
<evidence type="ECO:0000256" key="2">
    <source>
        <dbReference type="ARBA" id="ARBA00006375"/>
    </source>
</evidence>
<dbReference type="GO" id="GO:0051724">
    <property type="term" value="F:NAD transmembrane transporter activity"/>
    <property type="evidence" value="ECO:0007669"/>
    <property type="project" value="TreeGrafter"/>
</dbReference>
<keyword evidence="3 11" id="KW-0813">Transport</keyword>
<dbReference type="SUPFAM" id="SSF103506">
    <property type="entry name" value="Mitochondrial carrier"/>
    <property type="match status" value="1"/>
</dbReference>
<evidence type="ECO:0000256" key="6">
    <source>
        <dbReference type="ARBA" id="ARBA00022792"/>
    </source>
</evidence>
<keyword evidence="9 10" id="KW-0472">Membrane</keyword>
<dbReference type="PANTHER" id="PTHR46131:SF1">
    <property type="entry name" value="SD08549P"/>
    <property type="match status" value="1"/>
</dbReference>
<dbReference type="AlphaFoldDB" id="A0A6P7U060"/>
<feature type="transmembrane region" description="Helical" evidence="12">
    <location>
        <begin position="158"/>
        <end position="177"/>
    </location>
</feature>
<dbReference type="Proteomes" id="UP000515154">
    <property type="component" value="Unplaced"/>
</dbReference>
<accession>A0A6P7U060</accession>
<keyword evidence="4 10" id="KW-0812">Transmembrane</keyword>
<dbReference type="InterPro" id="IPR052465">
    <property type="entry name" value="Mito_NAD+_Carrier"/>
</dbReference>
<dbReference type="RefSeq" id="XP_029655590.2">
    <property type="nucleotide sequence ID" value="XM_029799730.2"/>
</dbReference>
<evidence type="ECO:0000313" key="14">
    <source>
        <dbReference type="RefSeq" id="XP_029655590.2"/>
    </source>
</evidence>
<comment type="similarity">
    <text evidence="2 11">Belongs to the mitochondrial carrier (TC 2.A.29) family.</text>
</comment>
<feature type="transmembrane region" description="Helical" evidence="12">
    <location>
        <begin position="126"/>
        <end position="146"/>
    </location>
</feature>
<evidence type="ECO:0000256" key="1">
    <source>
        <dbReference type="ARBA" id="ARBA00004448"/>
    </source>
</evidence>
<evidence type="ECO:0000256" key="7">
    <source>
        <dbReference type="ARBA" id="ARBA00022989"/>
    </source>
</evidence>
<dbReference type="PROSITE" id="PS50920">
    <property type="entry name" value="SOLCAR"/>
    <property type="match status" value="1"/>
</dbReference>
<protein>
    <submittedName>
        <fullName evidence="14">Solute carrier family 25 member 51-like</fullName>
    </submittedName>
</protein>
<evidence type="ECO:0000256" key="4">
    <source>
        <dbReference type="ARBA" id="ARBA00022692"/>
    </source>
</evidence>
<evidence type="ECO:0000256" key="5">
    <source>
        <dbReference type="ARBA" id="ARBA00022737"/>
    </source>
</evidence>
<evidence type="ECO:0000256" key="3">
    <source>
        <dbReference type="ARBA" id="ARBA00022448"/>
    </source>
</evidence>